<evidence type="ECO:0000313" key="2">
    <source>
        <dbReference type="Proteomes" id="UP001589667"/>
    </source>
</evidence>
<dbReference type="RefSeq" id="WP_157425304.1">
    <property type="nucleotide sequence ID" value="NZ_BAAANI010000003.1"/>
</dbReference>
<keyword evidence="2" id="KW-1185">Reference proteome</keyword>
<evidence type="ECO:0008006" key="3">
    <source>
        <dbReference type="Google" id="ProtNLM"/>
    </source>
</evidence>
<organism evidence="1 2">
    <name type="scientific">Agromyces lapidis</name>
    <dbReference type="NCBI Taxonomy" id="279574"/>
    <lineage>
        <taxon>Bacteria</taxon>
        <taxon>Bacillati</taxon>
        <taxon>Actinomycetota</taxon>
        <taxon>Actinomycetes</taxon>
        <taxon>Micrococcales</taxon>
        <taxon>Microbacteriaceae</taxon>
        <taxon>Agromyces</taxon>
    </lineage>
</organism>
<dbReference type="EMBL" id="JBHMBL010000003">
    <property type="protein sequence ID" value="MFB9643517.1"/>
    <property type="molecule type" value="Genomic_DNA"/>
</dbReference>
<dbReference type="Proteomes" id="UP001589667">
    <property type="component" value="Unassembled WGS sequence"/>
</dbReference>
<name>A0ABV5STI2_9MICO</name>
<protein>
    <recommendedName>
        <fullName evidence="3">Flp pilus assembly protein CpaB</fullName>
    </recommendedName>
</protein>
<comment type="caution">
    <text evidence="1">The sequence shown here is derived from an EMBL/GenBank/DDBJ whole genome shotgun (WGS) entry which is preliminary data.</text>
</comment>
<sequence length="258" mass="27145">MKTRIIGAIIALILTVVGAFILVTYVRGADARAQEGAELADVYVVTEEVPSGTPGESIGDFVKLDTAPQRNIPDGAVTELSELDGLVADGKVFVGEQLLTAQFVSPEVKASRGEVDVPAGMQEVSFALPVQRMVGGAVRAGSKIGLVVTKYEVGADIKDGTPTFVPESQFSFNGVLVTNAQIGENVSDGDSSEEDGTSGDTILLTVALATHDAERLVWAMEGYEQAGEYLPYVGVWATLQNETTDTSGSSPVNESNFR</sequence>
<gene>
    <name evidence="1" type="ORF">ACFFQV_14570</name>
</gene>
<reference evidence="1 2" key="1">
    <citation type="submission" date="2024-09" db="EMBL/GenBank/DDBJ databases">
        <authorList>
            <person name="Sun Q."/>
            <person name="Mori K."/>
        </authorList>
    </citation>
    <scope>NUCLEOTIDE SEQUENCE [LARGE SCALE GENOMIC DNA]</scope>
    <source>
        <strain evidence="1 2">JCM 14321</strain>
    </source>
</reference>
<evidence type="ECO:0000313" key="1">
    <source>
        <dbReference type="EMBL" id="MFB9643517.1"/>
    </source>
</evidence>
<accession>A0ABV5STI2</accession>
<proteinExistence type="predicted"/>